<dbReference type="InterPro" id="IPR010221">
    <property type="entry name" value="VCBS_dom"/>
</dbReference>
<dbReference type="AlphaFoldDB" id="A0A090FR19"/>
<evidence type="ECO:0000256" key="1">
    <source>
        <dbReference type="SAM" id="SignalP"/>
    </source>
</evidence>
<feature type="signal peptide" evidence="1">
    <location>
        <begin position="1"/>
        <end position="23"/>
    </location>
</feature>
<accession>A0A090FR19</accession>
<keyword evidence="1" id="KW-0732">Signal</keyword>
<feature type="chain" id="PRO_5001856030" description="Lipoprotein" evidence="1">
    <location>
        <begin position="24"/>
        <end position="177"/>
    </location>
</feature>
<reference evidence="3" key="1">
    <citation type="submission" date="2014-08" db="EMBL/GenBank/DDBJ databases">
        <authorList>
            <person name="Moulin L."/>
        </authorList>
    </citation>
    <scope>NUCLEOTIDE SEQUENCE [LARGE SCALE GENOMIC DNA]</scope>
</reference>
<protein>
    <recommendedName>
        <fullName evidence="4">Lipoprotein</fullName>
    </recommendedName>
</protein>
<organism evidence="2 3">
    <name type="scientific">Mesorhizobium plurifarium</name>
    <dbReference type="NCBI Taxonomy" id="69974"/>
    <lineage>
        <taxon>Bacteria</taxon>
        <taxon>Pseudomonadati</taxon>
        <taxon>Pseudomonadota</taxon>
        <taxon>Alphaproteobacteria</taxon>
        <taxon>Hyphomicrobiales</taxon>
        <taxon>Phyllobacteriaceae</taxon>
        <taxon>Mesorhizobium</taxon>
    </lineage>
</organism>
<evidence type="ECO:0008006" key="4">
    <source>
        <dbReference type="Google" id="ProtNLM"/>
    </source>
</evidence>
<name>A0A090FR19_MESPL</name>
<evidence type="ECO:0000313" key="3">
    <source>
        <dbReference type="Proteomes" id="UP000045285"/>
    </source>
</evidence>
<proteinExistence type="predicted"/>
<sequence>MTIRNVALVLLAGLAGCSGSGSAATQPEKSEETQAAYVLHGLVDQAMLFTNWVEQTSTSPAVFQLHSDGGVQQDTFTVTKADKCKYQIHIERKGGSEDGAVVDMVKDLSGVDVDKAPPRKLHDMVASIPGLAGSCTVSAGKSQACSNVGADQTMLPFGFALGHEKEAIKAFTARFCR</sequence>
<dbReference type="PROSITE" id="PS51257">
    <property type="entry name" value="PROKAR_LIPOPROTEIN"/>
    <property type="match status" value="1"/>
</dbReference>
<gene>
    <name evidence="2" type="ORF">MPL3356_350065</name>
</gene>
<dbReference type="NCBIfam" id="TIGR01965">
    <property type="entry name" value="VCBS_repeat"/>
    <property type="match status" value="1"/>
</dbReference>
<dbReference type="EMBL" id="CCMZ01000029">
    <property type="protein sequence ID" value="CDX21339.1"/>
    <property type="molecule type" value="Genomic_DNA"/>
</dbReference>
<keyword evidence="3" id="KW-1185">Reference proteome</keyword>
<evidence type="ECO:0000313" key="2">
    <source>
        <dbReference type="EMBL" id="CDX21339.1"/>
    </source>
</evidence>
<dbReference type="Proteomes" id="UP000045285">
    <property type="component" value="Unassembled WGS sequence"/>
</dbReference>